<dbReference type="Proteomes" id="UP000292685">
    <property type="component" value="Unassembled WGS sequence"/>
</dbReference>
<dbReference type="SUPFAM" id="SSF53474">
    <property type="entry name" value="alpha/beta-Hydrolases"/>
    <property type="match status" value="1"/>
</dbReference>
<reference evidence="2 3" key="1">
    <citation type="submission" date="2019-02" db="EMBL/GenBank/DDBJ databases">
        <title>Sequencing the genomes of 1000 actinobacteria strains.</title>
        <authorList>
            <person name="Klenk H.-P."/>
        </authorList>
    </citation>
    <scope>NUCLEOTIDE SEQUENCE [LARGE SCALE GENOMIC DNA]</scope>
    <source>
        <strain evidence="2 3">DSM 17364</strain>
    </source>
</reference>
<evidence type="ECO:0000313" key="3">
    <source>
        <dbReference type="Proteomes" id="UP000292685"/>
    </source>
</evidence>
<evidence type="ECO:0000313" key="2">
    <source>
        <dbReference type="EMBL" id="RZU61582.1"/>
    </source>
</evidence>
<dbReference type="OrthoDB" id="4927668at2"/>
<keyword evidence="3" id="KW-1185">Reference proteome</keyword>
<dbReference type="RefSeq" id="WP_130449942.1">
    <property type="nucleotide sequence ID" value="NZ_SHLA01000001.1"/>
</dbReference>
<accession>A0A4Q8ABN8</accession>
<protein>
    <submittedName>
        <fullName evidence="2">Uncharacterized protein</fullName>
    </submittedName>
</protein>
<proteinExistence type="predicted"/>
<dbReference type="AlphaFoldDB" id="A0A4Q8ABN8"/>
<evidence type="ECO:0000256" key="1">
    <source>
        <dbReference type="SAM" id="MobiDB-lite"/>
    </source>
</evidence>
<comment type="caution">
    <text evidence="2">The sequence shown here is derived from an EMBL/GenBank/DDBJ whole genome shotgun (WGS) entry which is preliminary data.</text>
</comment>
<gene>
    <name evidence="2" type="ORF">EV380_1153</name>
</gene>
<dbReference type="EMBL" id="SHLA01000001">
    <property type="protein sequence ID" value="RZU61582.1"/>
    <property type="molecule type" value="Genomic_DNA"/>
</dbReference>
<sequence length="572" mass="62913">MRRLIRESHAFYKLTEYMIDDVADVRIDDSAAIYHLAIGDGMILSFVLRAGGEQNDVLRVALHGARTAKVKLPYFLRVSSSLQDSYPFIAFSDPTLGLDEGNLLSWYLGTPGIDVDDWMEKVVRYVASATGASGVVFEGSSGGGYTSLRLSARFVASVALCFSPQTDTFRYLGGVFVERVVRNLFLGCSERELKARYPGRFSVTDLYGERMHRGNLVTYAQNDGDAEHLRDHLAPFLEAIGYDHASGESNLENFRLVREHIAEGHGPHPLKRWNELFEDSVAWLRRHIARTSPLPPGAEPMFTSEAEEAAPEASKRELVVESGTEAASGVSLAADGRLALNVRPPRGDGGRSETLVVYFHSVVDPVAHPYPYVDSPLRSERLNEWSVVVPDPTLALDTTLRLGWYLGGESWDPLPDLEAALSGAADRVGARRILLVAPSTAALIASRLVGCSSRYLGLFLAPVFALSVEGSAATFVRRALATAFPSVRSIEDVARSDSRPIWKTLDAERVRVFVNPESPEWKTRGHHHFALINQDRGGSLLAAEVREGLFAGHQTAAQPNQVESILEEWLND</sequence>
<name>A0A4Q8ABN8_9MICC</name>
<dbReference type="InterPro" id="IPR029058">
    <property type="entry name" value="AB_hydrolase_fold"/>
</dbReference>
<feature type="region of interest" description="Disordered" evidence="1">
    <location>
        <begin position="294"/>
        <end position="315"/>
    </location>
</feature>
<organism evidence="2 3">
    <name type="scientific">Zhihengliuella halotolerans</name>
    <dbReference type="NCBI Taxonomy" id="370736"/>
    <lineage>
        <taxon>Bacteria</taxon>
        <taxon>Bacillati</taxon>
        <taxon>Actinomycetota</taxon>
        <taxon>Actinomycetes</taxon>
        <taxon>Micrococcales</taxon>
        <taxon>Micrococcaceae</taxon>
        <taxon>Zhihengliuella</taxon>
    </lineage>
</organism>